<proteinExistence type="predicted"/>
<protein>
    <submittedName>
        <fullName evidence="4">Ank 2 domain containing protein</fullName>
    </submittedName>
</protein>
<dbReference type="AlphaFoldDB" id="A0A077ZNW0"/>
<dbReference type="SMART" id="SM00248">
    <property type="entry name" value="ANK"/>
    <property type="match status" value="3"/>
</dbReference>
<keyword evidence="5" id="KW-1185">Reference proteome</keyword>
<organism evidence="4 5">
    <name type="scientific">Trichuris trichiura</name>
    <name type="common">Whipworm</name>
    <name type="synonym">Trichocephalus trichiurus</name>
    <dbReference type="NCBI Taxonomy" id="36087"/>
    <lineage>
        <taxon>Eukaryota</taxon>
        <taxon>Metazoa</taxon>
        <taxon>Ecdysozoa</taxon>
        <taxon>Nematoda</taxon>
        <taxon>Enoplea</taxon>
        <taxon>Dorylaimia</taxon>
        <taxon>Trichinellida</taxon>
        <taxon>Trichuridae</taxon>
        <taxon>Trichuris</taxon>
    </lineage>
</organism>
<dbReference type="PROSITE" id="PS50297">
    <property type="entry name" value="ANK_REP_REGION"/>
    <property type="match status" value="2"/>
</dbReference>
<evidence type="ECO:0000313" key="5">
    <source>
        <dbReference type="Proteomes" id="UP000030665"/>
    </source>
</evidence>
<reference evidence="4" key="2">
    <citation type="submission" date="2014-03" db="EMBL/GenBank/DDBJ databases">
        <title>The whipworm genome and dual-species transcriptomics of an intimate host-pathogen interaction.</title>
        <authorList>
            <person name="Foth B.J."/>
            <person name="Tsai I.J."/>
            <person name="Reid A.J."/>
            <person name="Bancroft A.J."/>
            <person name="Nichol S."/>
            <person name="Tracey A."/>
            <person name="Holroyd N."/>
            <person name="Cotton J.A."/>
            <person name="Stanley E.J."/>
            <person name="Zarowiecki M."/>
            <person name="Liu J.Z."/>
            <person name="Huckvale T."/>
            <person name="Cooper P.J."/>
            <person name="Grencis R.K."/>
            <person name="Berriman M."/>
        </authorList>
    </citation>
    <scope>NUCLEOTIDE SEQUENCE [LARGE SCALE GENOMIC DNA]</scope>
</reference>
<accession>A0A077ZNW0</accession>
<feature type="repeat" description="ANK" evidence="3">
    <location>
        <begin position="74"/>
        <end position="106"/>
    </location>
</feature>
<evidence type="ECO:0000256" key="2">
    <source>
        <dbReference type="ARBA" id="ARBA00023043"/>
    </source>
</evidence>
<dbReference type="Proteomes" id="UP000030665">
    <property type="component" value="Unassembled WGS sequence"/>
</dbReference>
<keyword evidence="2 3" id="KW-0040">ANK repeat</keyword>
<dbReference type="PROSITE" id="PS50088">
    <property type="entry name" value="ANK_REPEAT"/>
    <property type="match status" value="2"/>
</dbReference>
<dbReference type="SUPFAM" id="SSF48403">
    <property type="entry name" value="Ankyrin repeat"/>
    <property type="match status" value="1"/>
</dbReference>
<gene>
    <name evidence="4" type="ORF">TTRE_0000876201</name>
</gene>
<dbReference type="STRING" id="36087.A0A077ZNW0"/>
<feature type="repeat" description="ANK" evidence="3">
    <location>
        <begin position="38"/>
        <end position="70"/>
    </location>
</feature>
<evidence type="ECO:0000313" key="4">
    <source>
        <dbReference type="EMBL" id="CDW60390.1"/>
    </source>
</evidence>
<sequence length="155" mass="16715">MDENVLTIVQAMSYGSVDLLSDLLHSDLKEYLNWQDEAGQTILHLACAIPGSACVQALLDAGADVNASTDQCVGAKSPLHISSSRNELDACKALVRHGADLFARDADGNTPLQCAQMNNAQEASAYLLDELETRRLKMIELQSSNIAVLSNCRHS</sequence>
<reference evidence="4" key="1">
    <citation type="submission" date="2014-01" db="EMBL/GenBank/DDBJ databases">
        <authorList>
            <person name="Aslett M."/>
        </authorList>
    </citation>
    <scope>NUCLEOTIDE SEQUENCE</scope>
</reference>
<dbReference type="Pfam" id="PF12796">
    <property type="entry name" value="Ank_2"/>
    <property type="match status" value="1"/>
</dbReference>
<dbReference type="PANTHER" id="PTHR24198:SF169">
    <property type="entry name" value="NON-SPECIFIC SERINE_THREONINE PROTEIN KINASE"/>
    <property type="match status" value="1"/>
</dbReference>
<dbReference type="Gene3D" id="1.25.40.20">
    <property type="entry name" value="Ankyrin repeat-containing domain"/>
    <property type="match status" value="2"/>
</dbReference>
<evidence type="ECO:0000256" key="1">
    <source>
        <dbReference type="ARBA" id="ARBA00022737"/>
    </source>
</evidence>
<dbReference type="EMBL" id="HG807064">
    <property type="protein sequence ID" value="CDW60390.1"/>
    <property type="molecule type" value="Genomic_DNA"/>
</dbReference>
<dbReference type="InterPro" id="IPR036770">
    <property type="entry name" value="Ankyrin_rpt-contain_sf"/>
</dbReference>
<name>A0A077ZNW0_TRITR</name>
<dbReference type="PANTHER" id="PTHR24198">
    <property type="entry name" value="ANKYRIN REPEAT AND PROTEIN KINASE DOMAIN-CONTAINING PROTEIN"/>
    <property type="match status" value="1"/>
</dbReference>
<dbReference type="OrthoDB" id="10252328at2759"/>
<keyword evidence="1" id="KW-0677">Repeat</keyword>
<evidence type="ECO:0000256" key="3">
    <source>
        <dbReference type="PROSITE-ProRule" id="PRU00023"/>
    </source>
</evidence>
<dbReference type="InterPro" id="IPR002110">
    <property type="entry name" value="Ankyrin_rpt"/>
</dbReference>